<sequence>MSEFINIISHERRLNAALKELDLNELYDIQKKLSNVISKREEDALEQEKALEEKRQKVAELKRNMQEAGIDISDILEDEIGGDKLVSPKRKRAPKPPKYEFKDENGELKTWTGQGRMPKALQNALDNGRALEEFLIK</sequence>
<evidence type="ECO:0000256" key="3">
    <source>
        <dbReference type="ARBA" id="ARBA00022490"/>
    </source>
</evidence>
<evidence type="ECO:0000256" key="5">
    <source>
        <dbReference type="PIRNR" id="PIRNR002096"/>
    </source>
</evidence>
<dbReference type="PANTHER" id="PTHR38097:SF2">
    <property type="entry name" value="DNA-BINDING PROTEIN STPA"/>
    <property type="match status" value="1"/>
</dbReference>
<dbReference type="PIRSF" id="PIRSF002096">
    <property type="entry name" value="HnS"/>
    <property type="match status" value="1"/>
</dbReference>
<keyword evidence="7" id="KW-0175">Coiled coil</keyword>
<dbReference type="GO" id="GO:0003680">
    <property type="term" value="F:minor groove of adenine-thymine-rich DNA binding"/>
    <property type="evidence" value="ECO:0007669"/>
    <property type="project" value="TreeGrafter"/>
</dbReference>
<evidence type="ECO:0000313" key="10">
    <source>
        <dbReference type="Proteomes" id="UP000262878"/>
    </source>
</evidence>
<proteinExistence type="inferred from homology"/>
<evidence type="ECO:0000256" key="4">
    <source>
        <dbReference type="ARBA" id="ARBA00023125"/>
    </source>
</evidence>
<dbReference type="SMART" id="SM00528">
    <property type="entry name" value="HNS"/>
    <property type="match status" value="1"/>
</dbReference>
<dbReference type="Pfam" id="PF00816">
    <property type="entry name" value="Histone_HNS"/>
    <property type="match status" value="1"/>
</dbReference>
<dbReference type="Gene3D" id="4.10.430.10">
    <property type="entry name" value="Histone-like protein H-NS, C-terminal domain"/>
    <property type="match status" value="1"/>
</dbReference>
<dbReference type="GO" id="GO:0000976">
    <property type="term" value="F:transcription cis-regulatory region binding"/>
    <property type="evidence" value="ECO:0007669"/>
    <property type="project" value="TreeGrafter"/>
</dbReference>
<evidence type="ECO:0000256" key="7">
    <source>
        <dbReference type="SAM" id="Coils"/>
    </source>
</evidence>
<comment type="caution">
    <text evidence="9">The sequence shown here is derived from an EMBL/GenBank/DDBJ whole genome shotgun (WGS) entry which is preliminary data.</text>
</comment>
<dbReference type="AlphaFoldDB" id="A0A348WLV2"/>
<dbReference type="GO" id="GO:0030527">
    <property type="term" value="F:structural constituent of chromatin"/>
    <property type="evidence" value="ECO:0007669"/>
    <property type="project" value="InterPro"/>
</dbReference>
<keyword evidence="4 5" id="KW-0238">DNA-binding</keyword>
<feature type="coiled-coil region" evidence="7">
    <location>
        <begin position="37"/>
        <end position="78"/>
    </location>
</feature>
<dbReference type="STRING" id="314276.OS145_12864"/>
<keyword evidence="3" id="KW-0963">Cytoplasm</keyword>
<dbReference type="RefSeq" id="WP_006955260.1">
    <property type="nucleotide sequence ID" value="NZ_DAIRLQ010000003.1"/>
</dbReference>
<dbReference type="InterPro" id="IPR027444">
    <property type="entry name" value="H-NS_C_dom"/>
</dbReference>
<reference evidence="9 10" key="1">
    <citation type="journal article" date="2018" name="Nat. Biotechnol.">
        <title>A standardized bacterial taxonomy based on genome phylogeny substantially revises the tree of life.</title>
        <authorList>
            <person name="Parks D.H."/>
            <person name="Chuvochina M."/>
            <person name="Waite D.W."/>
            <person name="Rinke C."/>
            <person name="Skarshewski A."/>
            <person name="Chaumeil P.A."/>
            <person name="Hugenholtz P."/>
        </authorList>
    </citation>
    <scope>NUCLEOTIDE SEQUENCE [LARGE SCALE GENOMIC DNA]</scope>
    <source>
        <strain evidence="9">UBA9360</strain>
    </source>
</reference>
<dbReference type="GO" id="GO:0001217">
    <property type="term" value="F:DNA-binding transcription repressor activity"/>
    <property type="evidence" value="ECO:0007669"/>
    <property type="project" value="TreeGrafter"/>
</dbReference>
<dbReference type="Proteomes" id="UP000262878">
    <property type="component" value="Unassembled WGS sequence"/>
</dbReference>
<dbReference type="InterPro" id="IPR054180">
    <property type="entry name" value="H-NS-like_N"/>
</dbReference>
<comment type="subcellular location">
    <subcellularLocation>
        <location evidence="1">Cytoplasm</location>
        <location evidence="1">Nucleoid</location>
    </subcellularLocation>
</comment>
<organism evidence="9 10">
    <name type="scientific">Idiomarina baltica</name>
    <dbReference type="NCBI Taxonomy" id="190892"/>
    <lineage>
        <taxon>Bacteria</taxon>
        <taxon>Pseudomonadati</taxon>
        <taxon>Pseudomonadota</taxon>
        <taxon>Gammaproteobacteria</taxon>
        <taxon>Alteromonadales</taxon>
        <taxon>Idiomarinaceae</taxon>
        <taxon>Idiomarina</taxon>
    </lineage>
</organism>
<dbReference type="GO" id="GO:0009295">
    <property type="term" value="C:nucleoid"/>
    <property type="evidence" value="ECO:0007669"/>
    <property type="project" value="UniProtKB-SubCell"/>
</dbReference>
<dbReference type="GO" id="GO:0005829">
    <property type="term" value="C:cytosol"/>
    <property type="evidence" value="ECO:0007669"/>
    <property type="project" value="TreeGrafter"/>
</dbReference>
<feature type="domain" description="DNA-binding protein H-NS-like C-terminal" evidence="8">
    <location>
        <begin position="89"/>
        <end position="136"/>
    </location>
</feature>
<dbReference type="GO" id="GO:0046983">
    <property type="term" value="F:protein dimerization activity"/>
    <property type="evidence" value="ECO:0007669"/>
    <property type="project" value="InterPro"/>
</dbReference>
<dbReference type="InterPro" id="IPR027454">
    <property type="entry name" value="Histone_HNS_N"/>
</dbReference>
<dbReference type="InterPro" id="IPR001801">
    <property type="entry name" value="Histone_HNS"/>
</dbReference>
<dbReference type="GO" id="GO:0032993">
    <property type="term" value="C:protein-DNA complex"/>
    <property type="evidence" value="ECO:0007669"/>
    <property type="project" value="TreeGrafter"/>
</dbReference>
<dbReference type="GO" id="GO:0003681">
    <property type="term" value="F:bent DNA binding"/>
    <property type="evidence" value="ECO:0007669"/>
    <property type="project" value="TreeGrafter"/>
</dbReference>
<evidence type="ECO:0000256" key="2">
    <source>
        <dbReference type="ARBA" id="ARBA00010610"/>
    </source>
</evidence>
<evidence type="ECO:0000259" key="8">
    <source>
        <dbReference type="SMART" id="SM00528"/>
    </source>
</evidence>
<dbReference type="InterPro" id="IPR037150">
    <property type="entry name" value="H-NS_C_dom_sf"/>
</dbReference>
<feature type="DNA-binding region" evidence="6">
    <location>
        <begin position="114"/>
        <end position="119"/>
    </location>
</feature>
<dbReference type="PANTHER" id="PTHR38097">
    <property type="match status" value="1"/>
</dbReference>
<gene>
    <name evidence="9" type="ORF">DCR58_01870</name>
</gene>
<dbReference type="Pfam" id="PF22470">
    <property type="entry name" value="Histone_HNS_N"/>
    <property type="match status" value="1"/>
</dbReference>
<comment type="similarity">
    <text evidence="2 5">Belongs to the histone-like protein H-NS family.</text>
</comment>
<dbReference type="SUPFAM" id="SSF81273">
    <property type="entry name" value="H-NS histone-like proteins"/>
    <property type="match status" value="2"/>
</dbReference>
<accession>A0A348WLV2</accession>
<evidence type="ECO:0000256" key="6">
    <source>
        <dbReference type="PIRSR" id="PIRSR002096-1"/>
    </source>
</evidence>
<evidence type="ECO:0000313" key="9">
    <source>
        <dbReference type="EMBL" id="HAR55514.1"/>
    </source>
</evidence>
<name>A0A348WLV2_9GAMM</name>
<evidence type="ECO:0000256" key="1">
    <source>
        <dbReference type="ARBA" id="ARBA00004453"/>
    </source>
</evidence>
<protein>
    <recommendedName>
        <fullName evidence="5">DNA-binding protein</fullName>
    </recommendedName>
</protein>
<dbReference type="EMBL" id="DMUP01000041">
    <property type="protein sequence ID" value="HAR55514.1"/>
    <property type="molecule type" value="Genomic_DNA"/>
</dbReference>
<dbReference type="Gene3D" id="1.10.287.1050">
    <property type="entry name" value="H-NS histone-like proteins"/>
    <property type="match status" value="1"/>
</dbReference>